<keyword evidence="5" id="KW-1185">Reference proteome</keyword>
<reference evidence="4 5" key="1">
    <citation type="journal article" date="2019" name="Int. J. Syst. Evol. Microbiol.">
        <title>The Global Catalogue of Microorganisms (GCM) 10K type strain sequencing project: providing services to taxonomists for standard genome sequencing and annotation.</title>
        <authorList>
            <consortium name="The Broad Institute Genomics Platform"/>
            <consortium name="The Broad Institute Genome Sequencing Center for Infectious Disease"/>
            <person name="Wu L."/>
            <person name="Ma J."/>
        </authorList>
    </citation>
    <scope>NUCLEOTIDE SEQUENCE [LARGE SCALE GENOMIC DNA]</scope>
    <source>
        <strain evidence="4 5">JCM 12398</strain>
    </source>
</reference>
<gene>
    <name evidence="4" type="ORF">GCM10009640_24900</name>
</gene>
<evidence type="ECO:0000256" key="1">
    <source>
        <dbReference type="ARBA" id="ARBA00023125"/>
    </source>
</evidence>
<accession>A0ABN1YZ12</accession>
<dbReference type="InterPro" id="IPR036271">
    <property type="entry name" value="Tet_transcr_reg_TetR-rel_C_sf"/>
</dbReference>
<dbReference type="Proteomes" id="UP001501266">
    <property type="component" value="Unassembled WGS sequence"/>
</dbReference>
<dbReference type="InterPro" id="IPR001647">
    <property type="entry name" value="HTH_TetR"/>
</dbReference>
<dbReference type="PROSITE" id="PS50977">
    <property type="entry name" value="HTH_TETR_2"/>
    <property type="match status" value="1"/>
</dbReference>
<dbReference type="SUPFAM" id="SSF46689">
    <property type="entry name" value="Homeodomain-like"/>
    <property type="match status" value="1"/>
</dbReference>
<dbReference type="SUPFAM" id="SSF48498">
    <property type="entry name" value="Tetracyclin repressor-like, C-terminal domain"/>
    <property type="match status" value="1"/>
</dbReference>
<proteinExistence type="predicted"/>
<protein>
    <submittedName>
        <fullName evidence="4">TetR family transcriptional regulator</fullName>
    </submittedName>
</protein>
<dbReference type="RefSeq" id="WP_343920888.1">
    <property type="nucleotide sequence ID" value="NZ_BAAAKK010000005.1"/>
</dbReference>
<organism evidence="4 5">
    <name type="scientific">Agrococcus citreus</name>
    <dbReference type="NCBI Taxonomy" id="84643"/>
    <lineage>
        <taxon>Bacteria</taxon>
        <taxon>Bacillati</taxon>
        <taxon>Actinomycetota</taxon>
        <taxon>Actinomycetes</taxon>
        <taxon>Micrococcales</taxon>
        <taxon>Microbacteriaceae</taxon>
        <taxon>Agrococcus</taxon>
    </lineage>
</organism>
<feature type="DNA-binding region" description="H-T-H motif" evidence="2">
    <location>
        <begin position="30"/>
        <end position="49"/>
    </location>
</feature>
<keyword evidence="1 2" id="KW-0238">DNA-binding</keyword>
<name>A0ABN1YZ12_9MICO</name>
<evidence type="ECO:0000259" key="3">
    <source>
        <dbReference type="PROSITE" id="PS50977"/>
    </source>
</evidence>
<evidence type="ECO:0000313" key="5">
    <source>
        <dbReference type="Proteomes" id="UP001501266"/>
    </source>
</evidence>
<dbReference type="Pfam" id="PF00440">
    <property type="entry name" value="TetR_N"/>
    <property type="match status" value="1"/>
</dbReference>
<dbReference type="Gene3D" id="1.10.357.10">
    <property type="entry name" value="Tetracycline Repressor, domain 2"/>
    <property type="match status" value="1"/>
</dbReference>
<dbReference type="PANTHER" id="PTHR30055">
    <property type="entry name" value="HTH-TYPE TRANSCRIPTIONAL REGULATOR RUTR"/>
    <property type="match status" value="1"/>
</dbReference>
<dbReference type="InterPro" id="IPR009057">
    <property type="entry name" value="Homeodomain-like_sf"/>
</dbReference>
<evidence type="ECO:0000313" key="4">
    <source>
        <dbReference type="EMBL" id="GAA1425690.1"/>
    </source>
</evidence>
<evidence type="ECO:0000256" key="2">
    <source>
        <dbReference type="PROSITE-ProRule" id="PRU00335"/>
    </source>
</evidence>
<dbReference type="InterPro" id="IPR050109">
    <property type="entry name" value="HTH-type_TetR-like_transc_reg"/>
</dbReference>
<sequence length="199" mass="21753">MARTSAIERRGQLIEAGLRVIAREGMHGATVRAIVAEADVPLATFHYVFASREEMIGEAYAYIAVQPDDSLAGLVPDGAAPEDAVRALLMHWLERFLQHPEYELAIMEIMAFCTRTPALAHLPAQVQEGYLELVVAAIELLRERFEVSAAPGARDVATLLIHVTDGITYSWLRTRDSDASRRMIDAAVPALTAAVMGRG</sequence>
<feature type="domain" description="HTH tetR-type" evidence="3">
    <location>
        <begin position="7"/>
        <end position="67"/>
    </location>
</feature>
<dbReference type="EMBL" id="BAAAKK010000005">
    <property type="protein sequence ID" value="GAA1425690.1"/>
    <property type="molecule type" value="Genomic_DNA"/>
</dbReference>
<comment type="caution">
    <text evidence="4">The sequence shown here is derived from an EMBL/GenBank/DDBJ whole genome shotgun (WGS) entry which is preliminary data.</text>
</comment>
<dbReference type="PANTHER" id="PTHR30055:SF226">
    <property type="entry name" value="HTH-TYPE TRANSCRIPTIONAL REGULATOR PKSA"/>
    <property type="match status" value="1"/>
</dbReference>